<dbReference type="SUPFAM" id="SSF116734">
    <property type="entry name" value="DNA methylase specificity domain"/>
    <property type="match status" value="2"/>
</dbReference>
<evidence type="ECO:0000313" key="7">
    <source>
        <dbReference type="Proteomes" id="UP001180845"/>
    </source>
</evidence>
<dbReference type="InterPro" id="IPR000055">
    <property type="entry name" value="Restrct_endonuc_typeI_TRD"/>
</dbReference>
<evidence type="ECO:0000256" key="3">
    <source>
        <dbReference type="ARBA" id="ARBA00023125"/>
    </source>
</evidence>
<organism evidence="6 7">
    <name type="scientific">Haloactinomyces albus</name>
    <dbReference type="NCBI Taxonomy" id="1352928"/>
    <lineage>
        <taxon>Bacteria</taxon>
        <taxon>Bacillati</taxon>
        <taxon>Actinomycetota</taxon>
        <taxon>Actinomycetes</taxon>
        <taxon>Actinopolysporales</taxon>
        <taxon>Actinopolysporaceae</taxon>
        <taxon>Haloactinomyces</taxon>
    </lineage>
</organism>
<dbReference type="Gene3D" id="1.10.287.1120">
    <property type="entry name" value="Bipartite methylase S protein"/>
    <property type="match status" value="1"/>
</dbReference>
<dbReference type="PANTHER" id="PTHR30408:SF12">
    <property type="entry name" value="TYPE I RESTRICTION ENZYME MJAVIII SPECIFICITY SUBUNIT"/>
    <property type="match status" value="1"/>
</dbReference>
<dbReference type="PANTHER" id="PTHR30408">
    <property type="entry name" value="TYPE-1 RESTRICTION ENZYME ECOKI SPECIFICITY PROTEIN"/>
    <property type="match status" value="1"/>
</dbReference>
<dbReference type="EC" id="3.1.21.3" evidence="6"/>
<evidence type="ECO:0000313" key="6">
    <source>
        <dbReference type="EMBL" id="MDR7301006.1"/>
    </source>
</evidence>
<proteinExistence type="inferred from homology"/>
<dbReference type="Proteomes" id="UP001180845">
    <property type="component" value="Unassembled WGS sequence"/>
</dbReference>
<evidence type="ECO:0000256" key="1">
    <source>
        <dbReference type="ARBA" id="ARBA00010923"/>
    </source>
</evidence>
<dbReference type="InterPro" id="IPR044946">
    <property type="entry name" value="Restrct_endonuc_typeI_TRD_sf"/>
</dbReference>
<dbReference type="InterPro" id="IPR052021">
    <property type="entry name" value="Type-I_RS_S_subunit"/>
</dbReference>
<evidence type="ECO:0000256" key="4">
    <source>
        <dbReference type="SAM" id="Coils"/>
    </source>
</evidence>
<dbReference type="EMBL" id="JAVDXW010000001">
    <property type="protein sequence ID" value="MDR7301006.1"/>
    <property type="molecule type" value="Genomic_DNA"/>
</dbReference>
<dbReference type="CDD" id="cd17282">
    <property type="entry name" value="RMtype1_S_Eco16444ORF1681_TRD1-CR1_like"/>
    <property type="match status" value="1"/>
</dbReference>
<dbReference type="GO" id="GO:0009035">
    <property type="term" value="F:type I site-specific deoxyribonuclease activity"/>
    <property type="evidence" value="ECO:0007669"/>
    <property type="project" value="UniProtKB-EC"/>
</dbReference>
<comment type="caution">
    <text evidence="6">The sequence shown here is derived from an EMBL/GenBank/DDBJ whole genome shotgun (WGS) entry which is preliminary data.</text>
</comment>
<dbReference type="AlphaFoldDB" id="A0AAE3ZC75"/>
<protein>
    <submittedName>
        <fullName evidence="6">Type I restriction enzyme S subunit</fullName>
        <ecNumber evidence="6">3.1.21.3</ecNumber>
    </submittedName>
</protein>
<feature type="domain" description="Type I restriction modification DNA specificity" evidence="5">
    <location>
        <begin position="21"/>
        <end position="181"/>
    </location>
</feature>
<keyword evidence="7" id="KW-1185">Reference proteome</keyword>
<evidence type="ECO:0000259" key="5">
    <source>
        <dbReference type="Pfam" id="PF01420"/>
    </source>
</evidence>
<name>A0AAE3ZC75_9ACTN</name>
<keyword evidence="3" id="KW-0238">DNA-binding</keyword>
<feature type="domain" description="Type I restriction modification DNA specificity" evidence="5">
    <location>
        <begin position="200"/>
        <end position="358"/>
    </location>
</feature>
<accession>A0AAE3ZC75</accession>
<keyword evidence="2" id="KW-0680">Restriction system</keyword>
<dbReference type="GO" id="GO:0009307">
    <property type="term" value="P:DNA restriction-modification system"/>
    <property type="evidence" value="ECO:0007669"/>
    <property type="project" value="UniProtKB-KW"/>
</dbReference>
<gene>
    <name evidence="6" type="ORF">JOF55_001187</name>
</gene>
<dbReference type="Gene3D" id="3.90.220.20">
    <property type="entry name" value="DNA methylase specificity domains"/>
    <property type="match status" value="2"/>
</dbReference>
<reference evidence="6" key="1">
    <citation type="submission" date="2023-07" db="EMBL/GenBank/DDBJ databases">
        <title>Sequencing the genomes of 1000 actinobacteria strains.</title>
        <authorList>
            <person name="Klenk H.-P."/>
        </authorList>
    </citation>
    <scope>NUCLEOTIDE SEQUENCE</scope>
    <source>
        <strain evidence="6">DSM 45977</strain>
    </source>
</reference>
<dbReference type="CDD" id="cd17285">
    <property type="entry name" value="RMtype1_S_Csp16704I_TRD2-CR2_like"/>
    <property type="match status" value="1"/>
</dbReference>
<dbReference type="GO" id="GO:0003677">
    <property type="term" value="F:DNA binding"/>
    <property type="evidence" value="ECO:0007669"/>
    <property type="project" value="UniProtKB-KW"/>
</dbReference>
<keyword evidence="4" id="KW-0175">Coiled coil</keyword>
<sequence>MSDLSWRTAPLSLLVDRVVGGGTPPRGVVAYWQGDIPWVSVKDMPEEATHISATQEHISSGALSGSAVNLVHAGTPIVCTRMAVGRCAIPGTDMAINQDLKALYCGDSVDERYVLHCLNLLHPKIESVATGSTVKGISSSDILDFEIGVPSLPEQRRIAEILDTVDANIRSTERLIAKLEQTKQGIIRDVFTRYIDQGTVATRKLVEIADVSRGRFTPRPRNDPRFYVGEHLFIQTGDVANAEGNTIYNASQTLNELGASVSRKFPAGTVAVTIAANIADTAILGCSMYFPDSLVGVTPKSGYVPRYIELCIRRMKPVLESQAPQSAQRNINLQDIFPLSIPELDIEIQSNIANIYDEWHAEEERQHAELAKLRKLKQGLMDDLLTGRVRVNVDAEETTTS</sequence>
<dbReference type="Pfam" id="PF01420">
    <property type="entry name" value="Methylase_S"/>
    <property type="match status" value="2"/>
</dbReference>
<comment type="similarity">
    <text evidence="1">Belongs to the type-I restriction system S methylase family.</text>
</comment>
<evidence type="ECO:0000256" key="2">
    <source>
        <dbReference type="ARBA" id="ARBA00022747"/>
    </source>
</evidence>
<keyword evidence="6" id="KW-0378">Hydrolase</keyword>
<dbReference type="RefSeq" id="WP_310270707.1">
    <property type="nucleotide sequence ID" value="NZ_JAVDXW010000001.1"/>
</dbReference>
<feature type="coiled-coil region" evidence="4">
    <location>
        <begin position="162"/>
        <end position="189"/>
    </location>
</feature>